<name>A0A445CSR6_ARAHY</name>
<dbReference type="EMBL" id="SDMP01000006">
    <property type="protein sequence ID" value="RYR53980.1"/>
    <property type="molecule type" value="Genomic_DNA"/>
</dbReference>
<gene>
    <name evidence="2" type="ORF">Ahy_A06g029234</name>
</gene>
<protein>
    <submittedName>
        <fullName evidence="2">Uncharacterized protein</fullName>
    </submittedName>
</protein>
<sequence length="171" mass="19244">MAHQYNLRGQYIYPNKRKTEILAVNPSNIPPYVDPKTEKQCLQNARNREKFIVSHTSKKKLERPVCRSEVIVSTLLKKDGSYVSDQERAATEGIHLKVLAHPNDAIRKVCGPENGKRVRDFSNATCSSSFGKSAHLWSCKLQRLSGNSLQVSTRGDKVPTFSDHVPHTQSD</sequence>
<evidence type="ECO:0000313" key="2">
    <source>
        <dbReference type="EMBL" id="RYR53980.1"/>
    </source>
</evidence>
<organism evidence="2 3">
    <name type="scientific">Arachis hypogaea</name>
    <name type="common">Peanut</name>
    <dbReference type="NCBI Taxonomy" id="3818"/>
    <lineage>
        <taxon>Eukaryota</taxon>
        <taxon>Viridiplantae</taxon>
        <taxon>Streptophyta</taxon>
        <taxon>Embryophyta</taxon>
        <taxon>Tracheophyta</taxon>
        <taxon>Spermatophyta</taxon>
        <taxon>Magnoliopsida</taxon>
        <taxon>eudicotyledons</taxon>
        <taxon>Gunneridae</taxon>
        <taxon>Pentapetalae</taxon>
        <taxon>rosids</taxon>
        <taxon>fabids</taxon>
        <taxon>Fabales</taxon>
        <taxon>Fabaceae</taxon>
        <taxon>Papilionoideae</taxon>
        <taxon>50 kb inversion clade</taxon>
        <taxon>dalbergioids sensu lato</taxon>
        <taxon>Dalbergieae</taxon>
        <taxon>Pterocarpus clade</taxon>
        <taxon>Arachis</taxon>
    </lineage>
</organism>
<comment type="caution">
    <text evidence="2">The sequence shown here is derived from an EMBL/GenBank/DDBJ whole genome shotgun (WGS) entry which is preliminary data.</text>
</comment>
<dbReference type="Proteomes" id="UP000289738">
    <property type="component" value="Chromosome A06"/>
</dbReference>
<reference evidence="2 3" key="1">
    <citation type="submission" date="2019-01" db="EMBL/GenBank/DDBJ databases">
        <title>Sequencing of cultivated peanut Arachis hypogaea provides insights into genome evolution and oil improvement.</title>
        <authorList>
            <person name="Chen X."/>
        </authorList>
    </citation>
    <scope>NUCLEOTIDE SEQUENCE [LARGE SCALE GENOMIC DNA]</scope>
    <source>
        <strain evidence="3">cv. Fuhuasheng</strain>
        <tissue evidence="2">Leaves</tissue>
    </source>
</reference>
<proteinExistence type="predicted"/>
<feature type="region of interest" description="Disordered" evidence="1">
    <location>
        <begin position="150"/>
        <end position="171"/>
    </location>
</feature>
<accession>A0A445CSR6</accession>
<dbReference type="AlphaFoldDB" id="A0A445CSR6"/>
<evidence type="ECO:0000313" key="3">
    <source>
        <dbReference type="Proteomes" id="UP000289738"/>
    </source>
</evidence>
<evidence type="ECO:0000256" key="1">
    <source>
        <dbReference type="SAM" id="MobiDB-lite"/>
    </source>
</evidence>
<keyword evidence="3" id="KW-1185">Reference proteome</keyword>